<dbReference type="Proteomes" id="UP000183018">
    <property type="component" value="Unassembled WGS sequence"/>
</dbReference>
<organism evidence="1 2">
    <name type="scientific">Phytopseudomonas argentinensis</name>
    <dbReference type="NCBI Taxonomy" id="289370"/>
    <lineage>
        <taxon>Bacteria</taxon>
        <taxon>Pseudomonadati</taxon>
        <taxon>Pseudomonadota</taxon>
        <taxon>Gammaproteobacteria</taxon>
        <taxon>Pseudomonadales</taxon>
        <taxon>Pseudomonadaceae</taxon>
        <taxon>Phytopseudomonas</taxon>
    </lineage>
</organism>
<accession>A0A1I3MJZ5</accession>
<dbReference type="OrthoDB" id="1271623at2"/>
<evidence type="ECO:0000313" key="1">
    <source>
        <dbReference type="EMBL" id="SFI97338.1"/>
    </source>
</evidence>
<dbReference type="EMBL" id="FORC01000003">
    <property type="protein sequence ID" value="SFI97338.1"/>
    <property type="molecule type" value="Genomic_DNA"/>
</dbReference>
<gene>
    <name evidence="1" type="ORF">SAMN05216602_3521</name>
</gene>
<sequence length="108" mass="12117">MQVIDHQPHAWLLLEDDSGLLLDVECHHGAVSCSVLIRLNDEELAEYRRDGHAYLDRLAQAIHYSAPILAISTSPYKARKLRGYEEQVLQAISQWQAQALPGGAARQD</sequence>
<evidence type="ECO:0000313" key="2">
    <source>
        <dbReference type="Proteomes" id="UP000183018"/>
    </source>
</evidence>
<dbReference type="AlphaFoldDB" id="A0A1I3MJZ5"/>
<reference evidence="2" key="1">
    <citation type="submission" date="2016-10" db="EMBL/GenBank/DDBJ databases">
        <authorList>
            <person name="Varghese N."/>
            <person name="Submissions S."/>
        </authorList>
    </citation>
    <scope>NUCLEOTIDE SEQUENCE [LARGE SCALE GENOMIC DNA]</scope>
    <source>
        <strain evidence="2">LMG 22563</strain>
    </source>
</reference>
<dbReference type="STRING" id="289370.SAMN05216602_3521"/>
<protein>
    <submittedName>
        <fullName evidence="1">Uncharacterized protein</fullName>
    </submittedName>
</protein>
<name>A0A1I3MJZ5_9GAMM</name>
<keyword evidence="2" id="KW-1185">Reference proteome</keyword>
<proteinExistence type="predicted"/>
<dbReference type="RefSeq" id="WP_074886860.1">
    <property type="nucleotide sequence ID" value="NZ_FORC01000003.1"/>
</dbReference>